<evidence type="ECO:0000313" key="4">
    <source>
        <dbReference type="EMBL" id="QTH62800.1"/>
    </source>
</evidence>
<dbReference type="GO" id="GO:0071111">
    <property type="term" value="F:cyclic-guanylate-specific phosphodiesterase activity"/>
    <property type="evidence" value="ECO:0007669"/>
    <property type="project" value="InterPro"/>
</dbReference>
<feature type="domain" description="EAL" evidence="2">
    <location>
        <begin position="381"/>
        <end position="632"/>
    </location>
</feature>
<organism evidence="4 5">
    <name type="scientific">Psychrosphaera ytuae</name>
    <dbReference type="NCBI Taxonomy" id="2820710"/>
    <lineage>
        <taxon>Bacteria</taxon>
        <taxon>Pseudomonadati</taxon>
        <taxon>Pseudomonadota</taxon>
        <taxon>Gammaproteobacteria</taxon>
        <taxon>Alteromonadales</taxon>
        <taxon>Pseudoalteromonadaceae</taxon>
        <taxon>Psychrosphaera</taxon>
    </lineage>
</organism>
<protein>
    <submittedName>
        <fullName evidence="4">EAL domain-containing protein</fullName>
    </submittedName>
</protein>
<keyword evidence="1" id="KW-0812">Transmembrane</keyword>
<dbReference type="KEGG" id="psym:J1N51_08420"/>
<proteinExistence type="predicted"/>
<dbReference type="SUPFAM" id="SSF55073">
    <property type="entry name" value="Nucleotide cyclase"/>
    <property type="match status" value="1"/>
</dbReference>
<dbReference type="InterPro" id="IPR001633">
    <property type="entry name" value="EAL_dom"/>
</dbReference>
<dbReference type="InterPro" id="IPR029787">
    <property type="entry name" value="Nucleotide_cyclase"/>
</dbReference>
<feature type="transmembrane region" description="Helical" evidence="1">
    <location>
        <begin position="49"/>
        <end position="67"/>
    </location>
</feature>
<name>A0A975DBW4_9GAMM</name>
<dbReference type="AlphaFoldDB" id="A0A975DBW4"/>
<dbReference type="PROSITE" id="PS50883">
    <property type="entry name" value="EAL"/>
    <property type="match status" value="1"/>
</dbReference>
<dbReference type="PANTHER" id="PTHR33121:SF71">
    <property type="entry name" value="OXYGEN SENSOR PROTEIN DOSP"/>
    <property type="match status" value="1"/>
</dbReference>
<dbReference type="SUPFAM" id="SSF141868">
    <property type="entry name" value="EAL domain-like"/>
    <property type="match status" value="1"/>
</dbReference>
<keyword evidence="1" id="KW-1133">Transmembrane helix</keyword>
<dbReference type="InterPro" id="IPR000160">
    <property type="entry name" value="GGDEF_dom"/>
</dbReference>
<evidence type="ECO:0000313" key="5">
    <source>
        <dbReference type="Proteomes" id="UP000682739"/>
    </source>
</evidence>
<gene>
    <name evidence="4" type="ORF">J1N51_08420</name>
</gene>
<dbReference type="Pfam" id="PF00990">
    <property type="entry name" value="GGDEF"/>
    <property type="match status" value="1"/>
</dbReference>
<dbReference type="InterPro" id="IPR050706">
    <property type="entry name" value="Cyclic-di-GMP_PDE-like"/>
</dbReference>
<feature type="transmembrane region" description="Helical" evidence="1">
    <location>
        <begin position="88"/>
        <end position="110"/>
    </location>
</feature>
<dbReference type="PANTHER" id="PTHR33121">
    <property type="entry name" value="CYCLIC DI-GMP PHOSPHODIESTERASE PDEF"/>
    <property type="match status" value="1"/>
</dbReference>
<evidence type="ECO:0000256" key="1">
    <source>
        <dbReference type="SAM" id="Phobius"/>
    </source>
</evidence>
<dbReference type="SMART" id="SM00052">
    <property type="entry name" value="EAL"/>
    <property type="match status" value="1"/>
</dbReference>
<feature type="transmembrane region" description="Helical" evidence="1">
    <location>
        <begin position="140"/>
        <end position="159"/>
    </location>
</feature>
<feature type="transmembrane region" description="Helical" evidence="1">
    <location>
        <begin position="26"/>
        <end position="43"/>
    </location>
</feature>
<evidence type="ECO:0000259" key="3">
    <source>
        <dbReference type="PROSITE" id="PS50887"/>
    </source>
</evidence>
<dbReference type="Proteomes" id="UP000682739">
    <property type="component" value="Chromosome"/>
</dbReference>
<evidence type="ECO:0000259" key="2">
    <source>
        <dbReference type="PROSITE" id="PS50883"/>
    </source>
</evidence>
<dbReference type="Gene3D" id="3.30.70.270">
    <property type="match status" value="1"/>
</dbReference>
<feature type="transmembrane region" description="Helical" evidence="1">
    <location>
        <begin position="165"/>
        <end position="181"/>
    </location>
</feature>
<dbReference type="Pfam" id="PF00563">
    <property type="entry name" value="EAL"/>
    <property type="match status" value="1"/>
</dbReference>
<keyword evidence="1" id="KW-0472">Membrane</keyword>
<dbReference type="SMART" id="SM00267">
    <property type="entry name" value="GGDEF"/>
    <property type="match status" value="1"/>
</dbReference>
<dbReference type="CDD" id="cd01948">
    <property type="entry name" value="EAL"/>
    <property type="match status" value="1"/>
</dbReference>
<sequence>MEVIAKIESNFFRSELASKLHSDLRGLPLLGITAVGAFFLLFLKDISTPFLTAWLLLMVGLYGRLFWANLRLKKQPQVENYKAWTWSLFRAFIAIALGWMMLPMLVLPTLTGWPELTFVFMLFVVITLPLPVFSHCVPIAFFNPLIIIMGLVLSSAFFAEMTGSASFTLITLLVATTYFIVKYNRLALEKVHSVDRHDLLQQNEHRMKQLEAENAYDGITGLINFNGFTQGFTDTLDLGSKAYIISIKVKNAQSYYASQHKSSADELLKSCAMRLLATKSDSEVVSHVGVGEFLLGGIIECDGDAQLRADQIQEAFQSALRFSSKTEFVQISVGFAIYPAAGATIENLAFHAMAAMNEAYTKDLRKAVQYSPNISNQISNQLSLSKAIIPAIKNQEFEVYYQPKYDGRTGEINSAEALLRWNSPEFGPVSPVEFIPVAETSGDIVELGRWAIEQAEELLRSTVLPEKFSIAVNLSLKQLEDPGLVTLVKSIISTLPKGRSLELELTESTLLTNDDGVLSTLSQLVDMDIKLALDDFGTGYSSLSYLSRIEVNVVKLDKSFIDPILEDEKHKVLVSSIINLVQNLGLEIVAEGVENQAQFDWLIANNCPLIQGYYVAKPLQLDELLYVLNQPESLNLAV</sequence>
<feature type="domain" description="GGDEF" evidence="3">
    <location>
        <begin position="240"/>
        <end position="373"/>
    </location>
</feature>
<dbReference type="Gene3D" id="3.20.20.450">
    <property type="entry name" value="EAL domain"/>
    <property type="match status" value="1"/>
</dbReference>
<keyword evidence="5" id="KW-1185">Reference proteome</keyword>
<dbReference type="EMBL" id="CP072110">
    <property type="protein sequence ID" value="QTH62800.1"/>
    <property type="molecule type" value="Genomic_DNA"/>
</dbReference>
<dbReference type="InterPro" id="IPR043128">
    <property type="entry name" value="Rev_trsase/Diguanyl_cyclase"/>
</dbReference>
<accession>A0A975DBW4</accession>
<dbReference type="RefSeq" id="WP_208830313.1">
    <property type="nucleotide sequence ID" value="NZ_CP072110.1"/>
</dbReference>
<reference evidence="4" key="1">
    <citation type="submission" date="2021-03" db="EMBL/GenBank/DDBJ databases">
        <title>Description of Psychrosphaera ytuae sp. nov. isolated from deep sea sediment of South China Sea.</title>
        <authorList>
            <person name="Zhang J."/>
            <person name="Xu X.-D."/>
        </authorList>
    </citation>
    <scope>NUCLEOTIDE SEQUENCE</scope>
    <source>
        <strain evidence="4">MTZ26</strain>
    </source>
</reference>
<dbReference type="PROSITE" id="PS50887">
    <property type="entry name" value="GGDEF"/>
    <property type="match status" value="1"/>
</dbReference>
<feature type="transmembrane region" description="Helical" evidence="1">
    <location>
        <begin position="116"/>
        <end position="133"/>
    </location>
</feature>
<dbReference type="InterPro" id="IPR035919">
    <property type="entry name" value="EAL_sf"/>
</dbReference>